<feature type="region of interest" description="Disordered" evidence="2">
    <location>
        <begin position="277"/>
        <end position="304"/>
    </location>
</feature>
<feature type="compositionally biased region" description="Low complexity" evidence="2">
    <location>
        <begin position="53"/>
        <end position="66"/>
    </location>
</feature>
<comment type="caution">
    <text evidence="3">The sequence shown here is derived from an EMBL/GenBank/DDBJ whole genome shotgun (WGS) entry which is preliminary data.</text>
</comment>
<dbReference type="Proteomes" id="UP001172155">
    <property type="component" value="Unassembled WGS sequence"/>
</dbReference>
<name>A0AA40EPF9_9PEZI</name>
<evidence type="ECO:0000313" key="3">
    <source>
        <dbReference type="EMBL" id="KAK0743047.1"/>
    </source>
</evidence>
<accession>A0AA40EPF9</accession>
<feature type="coiled-coil region" evidence="1">
    <location>
        <begin position="152"/>
        <end position="256"/>
    </location>
</feature>
<dbReference type="EMBL" id="JAUKUD010000005">
    <property type="protein sequence ID" value="KAK0743047.1"/>
    <property type="molecule type" value="Genomic_DNA"/>
</dbReference>
<feature type="region of interest" description="Disordered" evidence="2">
    <location>
        <begin position="1"/>
        <end position="131"/>
    </location>
</feature>
<keyword evidence="4" id="KW-1185">Reference proteome</keyword>
<feature type="compositionally biased region" description="Basic and acidic residues" evidence="2">
    <location>
        <begin position="97"/>
        <end position="107"/>
    </location>
</feature>
<gene>
    <name evidence="3" type="ORF">B0T18DRAFT_174640</name>
</gene>
<feature type="compositionally biased region" description="Basic and acidic residues" evidence="2">
    <location>
        <begin position="289"/>
        <end position="304"/>
    </location>
</feature>
<reference evidence="3" key="1">
    <citation type="submission" date="2023-06" db="EMBL/GenBank/DDBJ databases">
        <title>Genome-scale phylogeny and comparative genomics of the fungal order Sordariales.</title>
        <authorList>
            <consortium name="Lawrence Berkeley National Laboratory"/>
            <person name="Hensen N."/>
            <person name="Bonometti L."/>
            <person name="Westerberg I."/>
            <person name="Brannstrom I.O."/>
            <person name="Guillou S."/>
            <person name="Cros-Aarteil S."/>
            <person name="Calhoun S."/>
            <person name="Haridas S."/>
            <person name="Kuo A."/>
            <person name="Mondo S."/>
            <person name="Pangilinan J."/>
            <person name="Riley R."/>
            <person name="LaButti K."/>
            <person name="Andreopoulos B."/>
            <person name="Lipzen A."/>
            <person name="Chen C."/>
            <person name="Yanf M."/>
            <person name="Daum C."/>
            <person name="Ng V."/>
            <person name="Clum A."/>
            <person name="Steindorff A."/>
            <person name="Ohm R."/>
            <person name="Martin F."/>
            <person name="Silar P."/>
            <person name="Natvig D."/>
            <person name="Lalanne C."/>
            <person name="Gautier V."/>
            <person name="Ament-velasquez S.L."/>
            <person name="Kruys A."/>
            <person name="Hutchinson M.I."/>
            <person name="Powell A.J."/>
            <person name="Barry K."/>
            <person name="Miller A.N."/>
            <person name="Grigoriev I.V."/>
            <person name="Debuchy R."/>
            <person name="Gladieux P."/>
            <person name="Thoren M.H."/>
            <person name="Johannesson H."/>
        </authorList>
    </citation>
    <scope>NUCLEOTIDE SEQUENCE</scope>
    <source>
        <strain evidence="3">SMH3187-1</strain>
    </source>
</reference>
<protein>
    <submittedName>
        <fullName evidence="3">Uncharacterized protein</fullName>
    </submittedName>
</protein>
<keyword evidence="1" id="KW-0175">Coiled coil</keyword>
<dbReference type="Gene3D" id="1.10.287.1490">
    <property type="match status" value="1"/>
</dbReference>
<evidence type="ECO:0000313" key="4">
    <source>
        <dbReference type="Proteomes" id="UP001172155"/>
    </source>
</evidence>
<evidence type="ECO:0000256" key="1">
    <source>
        <dbReference type="SAM" id="Coils"/>
    </source>
</evidence>
<organism evidence="3 4">
    <name type="scientific">Schizothecium vesticola</name>
    <dbReference type="NCBI Taxonomy" id="314040"/>
    <lineage>
        <taxon>Eukaryota</taxon>
        <taxon>Fungi</taxon>
        <taxon>Dikarya</taxon>
        <taxon>Ascomycota</taxon>
        <taxon>Pezizomycotina</taxon>
        <taxon>Sordariomycetes</taxon>
        <taxon>Sordariomycetidae</taxon>
        <taxon>Sordariales</taxon>
        <taxon>Schizotheciaceae</taxon>
        <taxon>Schizothecium</taxon>
    </lineage>
</organism>
<sequence length="304" mass="33451">MDGPGTPVSPERSRASPPSRLADVQRAASLLGRRLEGLDEQGPSPTPATQHGSSTTHANRAATSAARRSRRASTEQGKNISRGGAQSPPPESNGIELGDRARQRPETDQAGTMNGRSPGANGQPIGSDRPANTIVVDTTNLQLQLAERGHELRELKAKLQQRTEEMTVLESELKLRDASMADLRKRESALLSETERLEAAVGALAETKSKLEKKQENLKKDIPRLEQDIDDKKDKKKKLQEEEAILNTEIMKKQKLLKQQKGEIGQLDSQLRLMEVRGNPSTNRQDVPAGHRSERRGERGVHMV</sequence>
<dbReference type="AlphaFoldDB" id="A0AA40EPF9"/>
<evidence type="ECO:0000256" key="2">
    <source>
        <dbReference type="SAM" id="MobiDB-lite"/>
    </source>
</evidence>
<proteinExistence type="predicted"/>